<evidence type="ECO:0000313" key="5">
    <source>
        <dbReference type="EMBL" id="ORJ57827.1"/>
    </source>
</evidence>
<reference evidence="5 6" key="1">
    <citation type="submission" date="2017-03" db="EMBL/GenBank/DDBJ databases">
        <title>Genomic insights into Mycobacterium simiae human colonization.</title>
        <authorList>
            <person name="Steffani J.L."/>
            <person name="Brunck M.E."/>
            <person name="Cruz E."/>
            <person name="Montiel R."/>
            <person name="Barona F."/>
        </authorList>
    </citation>
    <scope>NUCLEOTIDE SEQUENCE [LARGE SCALE GENOMIC DNA]</scope>
    <source>
        <strain evidence="5 6">MsiGto</strain>
    </source>
</reference>
<comment type="caution">
    <text evidence="5">The sequence shown here is derived from an EMBL/GenBank/DDBJ whole genome shotgun (WGS) entry which is preliminary data.</text>
</comment>
<organism evidence="5 6">
    <name type="scientific">Mycobacterium simiae</name>
    <name type="common">Mycobacterium habana</name>
    <dbReference type="NCBI Taxonomy" id="1784"/>
    <lineage>
        <taxon>Bacteria</taxon>
        <taxon>Bacillati</taxon>
        <taxon>Actinomycetota</taxon>
        <taxon>Actinomycetes</taxon>
        <taxon>Mycobacteriales</taxon>
        <taxon>Mycobacteriaceae</taxon>
        <taxon>Mycobacterium</taxon>
        <taxon>Mycobacterium simiae complex</taxon>
    </lineage>
</organism>
<dbReference type="InterPro" id="IPR036390">
    <property type="entry name" value="WH_DNA-bd_sf"/>
</dbReference>
<keyword evidence="3" id="KW-0804">Transcription</keyword>
<dbReference type="Gene3D" id="1.10.10.10">
    <property type="entry name" value="Winged helix-like DNA-binding domain superfamily/Winged helix DNA-binding domain"/>
    <property type="match status" value="1"/>
</dbReference>
<dbReference type="InterPro" id="IPR036527">
    <property type="entry name" value="SCP2_sterol-bd_dom_sf"/>
</dbReference>
<dbReference type="GO" id="GO:0003677">
    <property type="term" value="F:DNA binding"/>
    <property type="evidence" value="ECO:0007669"/>
    <property type="project" value="UniProtKB-KW"/>
</dbReference>
<evidence type="ECO:0000313" key="6">
    <source>
        <dbReference type="Proteomes" id="UP000193040"/>
    </source>
</evidence>
<evidence type="ECO:0000256" key="1">
    <source>
        <dbReference type="ARBA" id="ARBA00023015"/>
    </source>
</evidence>
<dbReference type="InterPro" id="IPR002577">
    <property type="entry name" value="HTH_HxlR"/>
</dbReference>
<proteinExistence type="predicted"/>
<dbReference type="Gene3D" id="3.30.1050.10">
    <property type="entry name" value="SCP2 sterol-binding domain"/>
    <property type="match status" value="1"/>
</dbReference>
<dbReference type="PROSITE" id="PS51118">
    <property type="entry name" value="HTH_HXLR"/>
    <property type="match status" value="1"/>
</dbReference>
<dbReference type="InterPro" id="IPR036388">
    <property type="entry name" value="WH-like_DNA-bd_sf"/>
</dbReference>
<dbReference type="SUPFAM" id="SSF55718">
    <property type="entry name" value="SCP-like"/>
    <property type="match status" value="1"/>
</dbReference>
<feature type="domain" description="HTH hxlR-type" evidence="4">
    <location>
        <begin position="26"/>
        <end position="124"/>
    </location>
</feature>
<dbReference type="SUPFAM" id="SSF46785">
    <property type="entry name" value="Winged helix' DNA-binding domain"/>
    <property type="match status" value="1"/>
</dbReference>
<dbReference type="EMBL" id="MZZM01000025">
    <property type="protein sequence ID" value="ORJ57827.1"/>
    <property type="molecule type" value="Genomic_DNA"/>
</dbReference>
<keyword evidence="1" id="KW-0805">Transcription regulation</keyword>
<protein>
    <recommendedName>
        <fullName evidence="4">HTH hxlR-type domain-containing protein</fullName>
    </recommendedName>
</protein>
<evidence type="ECO:0000259" key="4">
    <source>
        <dbReference type="PROSITE" id="PS51118"/>
    </source>
</evidence>
<dbReference type="Proteomes" id="UP000193040">
    <property type="component" value="Unassembled WGS sequence"/>
</dbReference>
<evidence type="ECO:0000256" key="2">
    <source>
        <dbReference type="ARBA" id="ARBA00023125"/>
    </source>
</evidence>
<dbReference type="Pfam" id="PF01638">
    <property type="entry name" value="HxlR"/>
    <property type="match status" value="1"/>
</dbReference>
<dbReference type="PANTHER" id="PTHR33204:SF18">
    <property type="entry name" value="TRANSCRIPTIONAL REGULATORY PROTEIN"/>
    <property type="match status" value="1"/>
</dbReference>
<dbReference type="AlphaFoldDB" id="A0A1X0XY53"/>
<dbReference type="PANTHER" id="PTHR33204">
    <property type="entry name" value="TRANSCRIPTIONAL REGULATOR, MARR FAMILY"/>
    <property type="match status" value="1"/>
</dbReference>
<evidence type="ECO:0000256" key="3">
    <source>
        <dbReference type="ARBA" id="ARBA00023163"/>
    </source>
</evidence>
<sequence>MATLDKVIVDAMRDGQSSRRSYSQYCAIARALDLVGERWTLLLVRELLLGPMRYADLLDDLPGIGTNLLARRLQDLEEAGIVERQVLPRPARSTVYALTRQGQLLEPAIVALGRFGGRWLPEHPGSEQFRPRWAVTGLKHTFRPDQAPKKARSYQLELDDETFHVCVKHGTLIASQGPAPDPDVIIDTTALALLDLLGGHRTVRQALRGTVQVRIPDKVASTAPRDAKIQALEEFVSMFGWGRSRSRHRDSVVAGSA</sequence>
<accession>A0A1X0XY53</accession>
<gene>
    <name evidence="5" type="ORF">B5M45_19680</name>
</gene>
<name>A0A1X0XY53_MYCSI</name>
<keyword evidence="2" id="KW-0238">DNA-binding</keyword>
<keyword evidence="6" id="KW-1185">Reference proteome</keyword>